<dbReference type="PROSITE" id="PS51186">
    <property type="entry name" value="GNAT"/>
    <property type="match status" value="1"/>
</dbReference>
<dbReference type="RefSeq" id="WP_376946011.1">
    <property type="nucleotide sequence ID" value="NZ_CP171449.1"/>
</dbReference>
<keyword evidence="2" id="KW-0808">Transferase</keyword>
<dbReference type="PANTHER" id="PTHR43233">
    <property type="entry name" value="FAMILY N-ACETYLTRANSFERASE, PUTATIVE (AFU_ORTHOLOGUE AFUA_6G03350)-RELATED"/>
    <property type="match status" value="1"/>
</dbReference>
<keyword evidence="3" id="KW-1185">Reference proteome</keyword>
<dbReference type="GO" id="GO:0016746">
    <property type="term" value="F:acyltransferase activity"/>
    <property type="evidence" value="ECO:0007669"/>
    <property type="project" value="UniProtKB-KW"/>
</dbReference>
<dbReference type="InterPro" id="IPR000182">
    <property type="entry name" value="GNAT_dom"/>
</dbReference>
<dbReference type="PANTHER" id="PTHR43233:SF1">
    <property type="entry name" value="FAMILY N-ACETYLTRANSFERASE, PUTATIVE (AFU_ORTHOLOGUE AFUA_6G03350)-RELATED"/>
    <property type="match status" value="1"/>
</dbReference>
<dbReference type="SUPFAM" id="SSF55729">
    <property type="entry name" value="Acyl-CoA N-acyltransferases (Nat)"/>
    <property type="match status" value="1"/>
</dbReference>
<dbReference type="InterPro" id="IPR053144">
    <property type="entry name" value="Acetyltransferase_Butenolide"/>
</dbReference>
<proteinExistence type="predicted"/>
<evidence type="ECO:0000259" key="1">
    <source>
        <dbReference type="PROSITE" id="PS51186"/>
    </source>
</evidence>
<dbReference type="EC" id="2.3.-.-" evidence="2"/>
<evidence type="ECO:0000313" key="2">
    <source>
        <dbReference type="EMBL" id="MFC0710204.1"/>
    </source>
</evidence>
<evidence type="ECO:0000313" key="3">
    <source>
        <dbReference type="Proteomes" id="UP001589891"/>
    </source>
</evidence>
<comment type="caution">
    <text evidence="2">The sequence shown here is derived from an EMBL/GenBank/DDBJ whole genome shotgun (WGS) entry which is preliminary data.</text>
</comment>
<name>A0ABV6SMP2_AZOPA</name>
<dbReference type="EMBL" id="JBHLSS010000073">
    <property type="protein sequence ID" value="MFC0710204.1"/>
    <property type="molecule type" value="Genomic_DNA"/>
</dbReference>
<reference evidence="2 3" key="1">
    <citation type="submission" date="2024-09" db="EMBL/GenBank/DDBJ databases">
        <authorList>
            <person name="Sun Q."/>
            <person name="Mori K."/>
        </authorList>
    </citation>
    <scope>NUCLEOTIDE SEQUENCE [LARGE SCALE GENOMIC DNA]</scope>
    <source>
        <strain evidence="2 3">NCAIM B.01794</strain>
    </source>
</reference>
<dbReference type="Gene3D" id="3.40.630.30">
    <property type="match status" value="1"/>
</dbReference>
<dbReference type="CDD" id="cd04301">
    <property type="entry name" value="NAT_SF"/>
    <property type="match status" value="1"/>
</dbReference>
<feature type="domain" description="N-acetyltransferase" evidence="1">
    <location>
        <begin position="5"/>
        <end position="146"/>
    </location>
</feature>
<dbReference type="Pfam" id="PF00583">
    <property type="entry name" value="Acetyltransf_1"/>
    <property type="match status" value="1"/>
</dbReference>
<dbReference type="InterPro" id="IPR016181">
    <property type="entry name" value="Acyl_CoA_acyltransferase"/>
</dbReference>
<organism evidence="2 3">
    <name type="scientific">Azorhizophilus paspali</name>
    <name type="common">Azotobacter paspali</name>
    <dbReference type="NCBI Taxonomy" id="69963"/>
    <lineage>
        <taxon>Bacteria</taxon>
        <taxon>Pseudomonadati</taxon>
        <taxon>Pseudomonadota</taxon>
        <taxon>Gammaproteobacteria</taxon>
        <taxon>Pseudomonadales</taxon>
        <taxon>Pseudomonadaceae</taxon>
        <taxon>Azorhizophilus</taxon>
    </lineage>
</organism>
<dbReference type="Proteomes" id="UP001589891">
    <property type="component" value="Unassembled WGS sequence"/>
</dbReference>
<protein>
    <submittedName>
        <fullName evidence="2">GNAT family N-acetyltransferase</fullName>
        <ecNumber evidence="2">2.3.-.-</ecNumber>
    </submittedName>
</protein>
<sequence>MNASPELRVTTDKDELDLERIHELLKTTYWSENIPLRIVEKAFANSFAFGLLHEGKQIGFGRFVTDYATFAYLADVFIEEPYRGRGYARLLIDTVLAHPDIRRLRRILLATADARGVYAPCGFGPLAKPQNFIKINRPDIYPRNGA</sequence>
<accession>A0ABV6SMP2</accession>
<keyword evidence="2" id="KW-0012">Acyltransferase</keyword>
<gene>
    <name evidence="2" type="ORF">ACFFGX_11770</name>
</gene>